<sequence length="449" mass="49608">MNTETAPQAPPLAAGAKPFLGHGWEFLRAPLAFLTSLRDHGEIVRVRLGPRTVYAVCAPEPLGELLVKHARSAAVGGPMWDTLQPLLGQGLATINGPLHRRRRRMMQPWFQPDRVAGHTAAMAQEARALTRRWQAGQIIDVGEELSDCTVRMIARSLLGSESIATRAGEVSVLLHTVFACMYRRLILSAGPLAMLPTFTGRPLDRALTRLHQIIDEAIAEHRARGVDDDDLIGALLTAKDEESGQPLSDQEIHDHVASVLVAGTENVAYTLAWAFLLLSQHPREEARLREEADAIAGEHPPGAEDLRTLSHTRNIVMESMRLHPAIWLLTRHTTDPVEIGGHLIPADADIIYSPYAMQRDPRSFEHPLTFDPDRWSPERADGVPRFAMMPFGTGNRKCAGEHFSMIAITLLLTAVTSRWHLTPAPGTDLTTHVGITLQPKRSHMRVEAR</sequence>
<keyword evidence="6" id="KW-0560">Oxidoreductase</keyword>
<evidence type="ECO:0000256" key="5">
    <source>
        <dbReference type="PIRSR" id="PIRSR602403-1"/>
    </source>
</evidence>
<dbReference type="GO" id="GO:0020037">
    <property type="term" value="F:heme binding"/>
    <property type="evidence" value="ECO:0007669"/>
    <property type="project" value="InterPro"/>
</dbReference>
<dbReference type="GO" id="GO:0004497">
    <property type="term" value="F:monooxygenase activity"/>
    <property type="evidence" value="ECO:0007669"/>
    <property type="project" value="UniProtKB-KW"/>
</dbReference>
<dbReference type="InterPro" id="IPR002403">
    <property type="entry name" value="Cyt_P450_E_grp-IV"/>
</dbReference>
<evidence type="ECO:0000256" key="3">
    <source>
        <dbReference type="ARBA" id="ARBA00022723"/>
    </source>
</evidence>
<evidence type="ECO:0000256" key="6">
    <source>
        <dbReference type="RuleBase" id="RU000461"/>
    </source>
</evidence>
<keyword evidence="3 5" id="KW-0479">Metal-binding</keyword>
<keyword evidence="6 7" id="KW-0503">Monooxygenase</keyword>
<comment type="similarity">
    <text evidence="2 6">Belongs to the cytochrome P450 family.</text>
</comment>
<dbReference type="PRINTS" id="PR00385">
    <property type="entry name" value="P450"/>
</dbReference>
<dbReference type="PRINTS" id="PR00465">
    <property type="entry name" value="EP450IV"/>
</dbReference>
<evidence type="ECO:0000256" key="4">
    <source>
        <dbReference type="ARBA" id="ARBA00023004"/>
    </source>
</evidence>
<dbReference type="SUPFAM" id="SSF48264">
    <property type="entry name" value="Cytochrome P450"/>
    <property type="match status" value="1"/>
</dbReference>
<dbReference type="InterPro" id="IPR017972">
    <property type="entry name" value="Cyt_P450_CS"/>
</dbReference>
<evidence type="ECO:0000313" key="8">
    <source>
        <dbReference type="Proteomes" id="UP000236732"/>
    </source>
</evidence>
<dbReference type="PANTHER" id="PTHR24305">
    <property type="entry name" value="CYTOCHROME P450"/>
    <property type="match status" value="1"/>
</dbReference>
<dbReference type="InterPro" id="IPR001128">
    <property type="entry name" value="Cyt_P450"/>
</dbReference>
<dbReference type="InterPro" id="IPR036396">
    <property type="entry name" value="Cyt_P450_sf"/>
</dbReference>
<name>A0A1H6EQS2_9ACTN</name>
<dbReference type="PANTHER" id="PTHR24305:SF166">
    <property type="entry name" value="CYTOCHROME P450 12A4, MITOCHONDRIAL-RELATED"/>
    <property type="match status" value="1"/>
</dbReference>
<dbReference type="Gene3D" id="1.10.630.10">
    <property type="entry name" value="Cytochrome P450"/>
    <property type="match status" value="1"/>
</dbReference>
<dbReference type="EMBL" id="FNVT01000014">
    <property type="protein sequence ID" value="SEG99763.1"/>
    <property type="molecule type" value="Genomic_DNA"/>
</dbReference>
<protein>
    <submittedName>
        <fullName evidence="7">Epi-isozizaene 5-monooxygenase</fullName>
    </submittedName>
</protein>
<dbReference type="GO" id="GO:0005506">
    <property type="term" value="F:iron ion binding"/>
    <property type="evidence" value="ECO:0007669"/>
    <property type="project" value="InterPro"/>
</dbReference>
<dbReference type="CDD" id="cd11049">
    <property type="entry name" value="CYP170A1-like"/>
    <property type="match status" value="1"/>
</dbReference>
<reference evidence="7 8" key="1">
    <citation type="submission" date="2016-10" db="EMBL/GenBank/DDBJ databases">
        <authorList>
            <person name="de Groot N.N."/>
        </authorList>
    </citation>
    <scope>NUCLEOTIDE SEQUENCE [LARGE SCALE GENOMIC DNA]</scope>
    <source>
        <strain evidence="7 8">CGMCC 4.7037</strain>
    </source>
</reference>
<keyword evidence="4 5" id="KW-0408">Iron</keyword>
<evidence type="ECO:0000256" key="2">
    <source>
        <dbReference type="ARBA" id="ARBA00010617"/>
    </source>
</evidence>
<accession>A0A1H6EQS2</accession>
<evidence type="ECO:0000313" key="7">
    <source>
        <dbReference type="EMBL" id="SEG99763.1"/>
    </source>
</evidence>
<feature type="binding site" description="axial binding residue" evidence="5">
    <location>
        <position position="398"/>
    </location>
    <ligand>
        <name>heme</name>
        <dbReference type="ChEBI" id="CHEBI:30413"/>
    </ligand>
    <ligandPart>
        <name>Fe</name>
        <dbReference type="ChEBI" id="CHEBI:18248"/>
    </ligandPart>
</feature>
<keyword evidence="5 6" id="KW-0349">Heme</keyword>
<gene>
    <name evidence="7" type="ORF">SAMN05444920_11439</name>
</gene>
<dbReference type="PROSITE" id="PS00086">
    <property type="entry name" value="CYTOCHROME_P450"/>
    <property type="match status" value="1"/>
</dbReference>
<dbReference type="AlphaFoldDB" id="A0A1H6EQS2"/>
<evidence type="ECO:0000256" key="1">
    <source>
        <dbReference type="ARBA" id="ARBA00001971"/>
    </source>
</evidence>
<dbReference type="Proteomes" id="UP000236732">
    <property type="component" value="Unassembled WGS sequence"/>
</dbReference>
<dbReference type="OrthoDB" id="3217230at2"/>
<dbReference type="InterPro" id="IPR050121">
    <property type="entry name" value="Cytochrome_P450_monoxygenase"/>
</dbReference>
<comment type="cofactor">
    <cofactor evidence="1 5">
        <name>heme</name>
        <dbReference type="ChEBI" id="CHEBI:30413"/>
    </cofactor>
</comment>
<keyword evidence="8" id="KW-1185">Reference proteome</keyword>
<proteinExistence type="inferred from homology"/>
<dbReference type="RefSeq" id="WP_103960954.1">
    <property type="nucleotide sequence ID" value="NZ_FNVT01000014.1"/>
</dbReference>
<dbReference type="Pfam" id="PF00067">
    <property type="entry name" value="p450"/>
    <property type="match status" value="1"/>
</dbReference>
<dbReference type="GO" id="GO:0016705">
    <property type="term" value="F:oxidoreductase activity, acting on paired donors, with incorporation or reduction of molecular oxygen"/>
    <property type="evidence" value="ECO:0007669"/>
    <property type="project" value="InterPro"/>
</dbReference>
<organism evidence="7 8">
    <name type="scientific">Nonomuraea solani</name>
    <dbReference type="NCBI Taxonomy" id="1144553"/>
    <lineage>
        <taxon>Bacteria</taxon>
        <taxon>Bacillati</taxon>
        <taxon>Actinomycetota</taxon>
        <taxon>Actinomycetes</taxon>
        <taxon>Streptosporangiales</taxon>
        <taxon>Streptosporangiaceae</taxon>
        <taxon>Nonomuraea</taxon>
    </lineage>
</organism>